<dbReference type="PANTHER" id="PTHR31118">
    <property type="entry name" value="CYCLASE-LIKE PROTEIN 2"/>
    <property type="match status" value="1"/>
</dbReference>
<dbReference type="GO" id="GO:0019441">
    <property type="term" value="P:L-tryptophan catabolic process to kynurenine"/>
    <property type="evidence" value="ECO:0007669"/>
    <property type="project" value="InterPro"/>
</dbReference>
<proteinExistence type="predicted"/>
<dbReference type="OrthoDB" id="9796085at2"/>
<organism evidence="2 3">
    <name type="scientific">Caldithrix abyssi DSM 13497</name>
    <dbReference type="NCBI Taxonomy" id="880073"/>
    <lineage>
        <taxon>Bacteria</taxon>
        <taxon>Pseudomonadati</taxon>
        <taxon>Calditrichota</taxon>
        <taxon>Calditrichia</taxon>
        <taxon>Calditrichales</taxon>
        <taxon>Calditrichaceae</taxon>
        <taxon>Caldithrix</taxon>
    </lineage>
</organism>
<dbReference type="InterPro" id="IPR007325">
    <property type="entry name" value="KFase/CYL"/>
</dbReference>
<dbReference type="Proteomes" id="UP000183868">
    <property type="component" value="Chromosome"/>
</dbReference>
<dbReference type="AlphaFoldDB" id="H1XSP9"/>
<gene>
    <name evidence="1" type="ORF">Cabys_1859</name>
    <name evidence="2" type="ORF">Calab_2991</name>
</gene>
<dbReference type="SUPFAM" id="SSF102198">
    <property type="entry name" value="Putative cyclase"/>
    <property type="match status" value="1"/>
</dbReference>
<dbReference type="Pfam" id="PF04199">
    <property type="entry name" value="Cyclase"/>
    <property type="match status" value="1"/>
</dbReference>
<dbReference type="HOGENOM" id="CLU_030671_2_0_0"/>
<dbReference type="Proteomes" id="UP000004671">
    <property type="component" value="Chromosome"/>
</dbReference>
<dbReference type="Gene3D" id="3.50.30.50">
    <property type="entry name" value="Putative cyclase"/>
    <property type="match status" value="1"/>
</dbReference>
<sequence length="214" mass="23587">MNTVIDLSHPIVEGMPLFPGTLPIKIKQLHVVEKDGFAEKQVTITTHVGTHLDAPAHMEKNGKTVDQLPVLQFWGSAQVVDVRPFVNEPIPADLIENALNDDPPDFLLFYTAFAEKWGTAEYFGRFPVLSLQATDLICNSRLKGIGLDAPSVDAMDAEVYRVHHKLFAAEKIIVENLTNLHALPPAKFWFGVFPLKVKGADGMPVRAVAILNGE</sequence>
<dbReference type="PaxDb" id="880073-Calab_2991"/>
<dbReference type="eggNOG" id="COG1878">
    <property type="taxonomic scope" value="Bacteria"/>
</dbReference>
<accession>H1XSP9</accession>
<dbReference type="EMBL" id="CP018099">
    <property type="protein sequence ID" value="APF18608.1"/>
    <property type="molecule type" value="Genomic_DNA"/>
</dbReference>
<name>H1XSP9_CALAY</name>
<dbReference type="GO" id="GO:0004061">
    <property type="term" value="F:arylformamidase activity"/>
    <property type="evidence" value="ECO:0007669"/>
    <property type="project" value="InterPro"/>
</dbReference>
<dbReference type="EMBL" id="CM001402">
    <property type="protein sequence ID" value="EHO42597.1"/>
    <property type="molecule type" value="Genomic_DNA"/>
</dbReference>
<evidence type="ECO:0000313" key="4">
    <source>
        <dbReference type="Proteomes" id="UP000183868"/>
    </source>
</evidence>
<reference evidence="1 4" key="2">
    <citation type="submission" date="2016-11" db="EMBL/GenBank/DDBJ databases">
        <title>Genomic analysis of Caldithrix abyssi and proposal of a novel bacterial phylum Caldithrichaeota.</title>
        <authorList>
            <person name="Kublanov I."/>
            <person name="Sigalova O."/>
            <person name="Gavrilov S."/>
            <person name="Lebedinsky A."/>
            <person name="Ivanova N."/>
            <person name="Daum C."/>
            <person name="Reddy T."/>
            <person name="Klenk H.P."/>
            <person name="Goker M."/>
            <person name="Reva O."/>
            <person name="Miroshnichenko M."/>
            <person name="Kyprides N."/>
            <person name="Woyke T."/>
            <person name="Gelfand M."/>
        </authorList>
    </citation>
    <scope>NUCLEOTIDE SEQUENCE [LARGE SCALE GENOMIC DNA]</scope>
    <source>
        <strain evidence="1 4">LF13</strain>
    </source>
</reference>
<evidence type="ECO:0000313" key="3">
    <source>
        <dbReference type="Proteomes" id="UP000004671"/>
    </source>
</evidence>
<dbReference type="KEGG" id="caby:Cabys_1859"/>
<dbReference type="InterPro" id="IPR037175">
    <property type="entry name" value="KFase_sf"/>
</dbReference>
<reference evidence="2 3" key="1">
    <citation type="submission" date="2011-09" db="EMBL/GenBank/DDBJ databases">
        <title>The permanent draft genome of Caldithrix abyssi DSM 13497.</title>
        <authorList>
            <consortium name="US DOE Joint Genome Institute (JGI-PGF)"/>
            <person name="Lucas S."/>
            <person name="Han J."/>
            <person name="Lapidus A."/>
            <person name="Bruce D."/>
            <person name="Goodwin L."/>
            <person name="Pitluck S."/>
            <person name="Peters L."/>
            <person name="Kyrpides N."/>
            <person name="Mavromatis K."/>
            <person name="Ivanova N."/>
            <person name="Mikhailova N."/>
            <person name="Chertkov O."/>
            <person name="Detter J.C."/>
            <person name="Tapia R."/>
            <person name="Han C."/>
            <person name="Land M."/>
            <person name="Hauser L."/>
            <person name="Markowitz V."/>
            <person name="Cheng J.-F."/>
            <person name="Hugenholtz P."/>
            <person name="Woyke T."/>
            <person name="Wu D."/>
            <person name="Spring S."/>
            <person name="Brambilla E."/>
            <person name="Klenk H.-P."/>
            <person name="Eisen J.A."/>
        </authorList>
    </citation>
    <scope>NUCLEOTIDE SEQUENCE [LARGE SCALE GENOMIC DNA]</scope>
    <source>
        <strain evidence="2 3">DSM 13497</strain>
    </source>
</reference>
<dbReference type="STRING" id="880073.Cabys_1859"/>
<dbReference type="RefSeq" id="WP_006929953.1">
    <property type="nucleotide sequence ID" value="NZ_CM001402.1"/>
</dbReference>
<evidence type="ECO:0000313" key="2">
    <source>
        <dbReference type="EMBL" id="EHO42597.1"/>
    </source>
</evidence>
<protein>
    <submittedName>
        <fullName evidence="2">Cyclase family protein</fullName>
    </submittedName>
    <submittedName>
        <fullName evidence="1">Kynurenine formamidase</fullName>
    </submittedName>
</protein>
<evidence type="ECO:0000313" key="1">
    <source>
        <dbReference type="EMBL" id="APF18608.1"/>
    </source>
</evidence>
<dbReference type="PANTHER" id="PTHR31118:SF32">
    <property type="entry name" value="KYNURENINE FORMAMIDASE"/>
    <property type="match status" value="1"/>
</dbReference>
<keyword evidence="3" id="KW-1185">Reference proteome</keyword>